<feature type="domain" description="Carboxylesterase type B" evidence="7">
    <location>
        <begin position="3"/>
        <end position="526"/>
    </location>
</feature>
<sequence>MAEPVVTVTNGALKGKIAKDYRGATYYSFKGIPYAKSPVGSLRFKAPIPHDDWKGIRCATEHGSASSCKDFISHKLVGSEDCLFVNVYTPNLPTNGGPLKPVMCWIPGGGFVSGSGNTDLYGPEYLITEDVVLVTINYRLGLLGFLCFDDPSLEVPGNAGLKDQVMALKWIQENIANFGGDPDNVTIFGNSAGAASVCLLMLSPLATGLFHKAIAQSGTAIASWAKGKRALSALKIALNVDTTEKEMLKILQGMTLDEIMQLQMKIPDGLYASIERPFCPVVESAASNMSFLAEDPLKILASGNYNHVPVITGYTSREGIFANFFNKILFECPNHGEPIVTDFEDEIPNTFNVTRGSTLSKEIARKIKAYYFGNEESSEANRNQFYLLQGDHLLVWPLYSSLRHLIDTSSKPIYLYRLSAVTELNCFKNLIGETSPGASHADELGYLFTNSETTSLPPFSVGLKTMRRVIKLWTNFARTGNPNPSELNSLINVLWKPVAKDQFHFLDIGENLTVGVNPDKDRAEFWDELSSACFTL</sequence>
<dbReference type="EMBL" id="JAVRBK010000002">
    <property type="protein sequence ID" value="KAK5647704.1"/>
    <property type="molecule type" value="Genomic_DNA"/>
</dbReference>
<comment type="similarity">
    <text evidence="1 6">Belongs to the type-B carboxylesterase/lipase family.</text>
</comment>
<dbReference type="PANTHER" id="PTHR43142:SF1">
    <property type="entry name" value="CARBOXYLIC ESTER HYDROLASE"/>
    <property type="match status" value="1"/>
</dbReference>
<keyword evidence="2" id="KW-0719">Serine esterase</keyword>
<evidence type="ECO:0000256" key="1">
    <source>
        <dbReference type="ARBA" id="ARBA00005964"/>
    </source>
</evidence>
<dbReference type="InterPro" id="IPR019819">
    <property type="entry name" value="Carboxylesterase_B_CS"/>
</dbReference>
<evidence type="ECO:0000256" key="4">
    <source>
        <dbReference type="ARBA" id="ARBA00023157"/>
    </source>
</evidence>
<proteinExistence type="inferred from homology"/>
<keyword evidence="9" id="KW-1185">Reference proteome</keyword>
<keyword evidence="5" id="KW-0325">Glycoprotein</keyword>
<gene>
    <name evidence="8" type="ORF">RI129_002596</name>
</gene>
<dbReference type="Proteomes" id="UP001329430">
    <property type="component" value="Chromosome 2"/>
</dbReference>
<dbReference type="AlphaFoldDB" id="A0AAN7VPX4"/>
<keyword evidence="4" id="KW-1015">Disulfide bond</keyword>
<dbReference type="SUPFAM" id="SSF53474">
    <property type="entry name" value="alpha/beta-Hydrolases"/>
    <property type="match status" value="1"/>
</dbReference>
<dbReference type="InterPro" id="IPR002018">
    <property type="entry name" value="CarbesteraseB"/>
</dbReference>
<evidence type="ECO:0000259" key="7">
    <source>
        <dbReference type="Pfam" id="PF00135"/>
    </source>
</evidence>
<dbReference type="PANTHER" id="PTHR43142">
    <property type="entry name" value="CARBOXYLIC ESTER HYDROLASE"/>
    <property type="match status" value="1"/>
</dbReference>
<dbReference type="PROSITE" id="PS00941">
    <property type="entry name" value="CARBOXYLESTERASE_B_2"/>
    <property type="match status" value="1"/>
</dbReference>
<organism evidence="8 9">
    <name type="scientific">Pyrocoelia pectoralis</name>
    <dbReference type="NCBI Taxonomy" id="417401"/>
    <lineage>
        <taxon>Eukaryota</taxon>
        <taxon>Metazoa</taxon>
        <taxon>Ecdysozoa</taxon>
        <taxon>Arthropoda</taxon>
        <taxon>Hexapoda</taxon>
        <taxon>Insecta</taxon>
        <taxon>Pterygota</taxon>
        <taxon>Neoptera</taxon>
        <taxon>Endopterygota</taxon>
        <taxon>Coleoptera</taxon>
        <taxon>Polyphaga</taxon>
        <taxon>Elateriformia</taxon>
        <taxon>Elateroidea</taxon>
        <taxon>Lampyridae</taxon>
        <taxon>Lampyrinae</taxon>
        <taxon>Pyrocoelia</taxon>
    </lineage>
</organism>
<comment type="caution">
    <text evidence="8">The sequence shown here is derived from an EMBL/GenBank/DDBJ whole genome shotgun (WGS) entry which is preliminary data.</text>
</comment>
<dbReference type="EC" id="3.1.1.-" evidence="6"/>
<dbReference type="GO" id="GO:0052689">
    <property type="term" value="F:carboxylic ester hydrolase activity"/>
    <property type="evidence" value="ECO:0007669"/>
    <property type="project" value="UniProtKB-KW"/>
</dbReference>
<keyword evidence="3 6" id="KW-0378">Hydrolase</keyword>
<evidence type="ECO:0000256" key="6">
    <source>
        <dbReference type="RuleBase" id="RU361235"/>
    </source>
</evidence>
<name>A0AAN7VPX4_9COLE</name>
<evidence type="ECO:0000256" key="3">
    <source>
        <dbReference type="ARBA" id="ARBA00022801"/>
    </source>
</evidence>
<dbReference type="PROSITE" id="PS00122">
    <property type="entry name" value="CARBOXYLESTERASE_B_1"/>
    <property type="match status" value="1"/>
</dbReference>
<dbReference type="InterPro" id="IPR019826">
    <property type="entry name" value="Carboxylesterase_B_AS"/>
</dbReference>
<accession>A0AAN7VPX4</accession>
<evidence type="ECO:0000256" key="2">
    <source>
        <dbReference type="ARBA" id="ARBA00022487"/>
    </source>
</evidence>
<evidence type="ECO:0000313" key="8">
    <source>
        <dbReference type="EMBL" id="KAK5647704.1"/>
    </source>
</evidence>
<dbReference type="InterPro" id="IPR029058">
    <property type="entry name" value="AB_hydrolase_fold"/>
</dbReference>
<protein>
    <recommendedName>
        <fullName evidence="6">Carboxylic ester hydrolase</fullName>
        <ecNumber evidence="6">3.1.1.-</ecNumber>
    </recommendedName>
</protein>
<reference evidence="8 9" key="1">
    <citation type="journal article" date="2024" name="Insects">
        <title>An Improved Chromosome-Level Genome Assembly of the Firefly Pyrocoelia pectoralis.</title>
        <authorList>
            <person name="Fu X."/>
            <person name="Meyer-Rochow V.B."/>
            <person name="Ballantyne L."/>
            <person name="Zhu X."/>
        </authorList>
    </citation>
    <scope>NUCLEOTIDE SEQUENCE [LARGE SCALE GENOMIC DNA]</scope>
    <source>
        <strain evidence="8">XCY_ONT2</strain>
    </source>
</reference>
<evidence type="ECO:0000313" key="9">
    <source>
        <dbReference type="Proteomes" id="UP001329430"/>
    </source>
</evidence>
<dbReference type="Pfam" id="PF00135">
    <property type="entry name" value="COesterase"/>
    <property type="match status" value="1"/>
</dbReference>
<evidence type="ECO:0000256" key="5">
    <source>
        <dbReference type="ARBA" id="ARBA00023180"/>
    </source>
</evidence>
<dbReference type="Gene3D" id="3.40.50.1820">
    <property type="entry name" value="alpha/beta hydrolase"/>
    <property type="match status" value="1"/>
</dbReference>